<proteinExistence type="predicted"/>
<dbReference type="AlphaFoldDB" id="F9DY82"/>
<evidence type="ECO:0000313" key="2">
    <source>
        <dbReference type="Proteomes" id="UP000005316"/>
    </source>
</evidence>
<dbReference type="HOGENOM" id="CLU_2556605_0_0_9"/>
<protein>
    <submittedName>
        <fullName evidence="1">Uncharacterized protein</fullName>
    </submittedName>
</protein>
<comment type="caution">
    <text evidence="1">The sequence shown here is derived from an EMBL/GenBank/DDBJ whole genome shotgun (WGS) entry which is preliminary data.</text>
</comment>
<reference evidence="1 2" key="1">
    <citation type="submission" date="2011-04" db="EMBL/GenBank/DDBJ databases">
        <authorList>
            <person name="Muzny D."/>
            <person name="Qin X."/>
            <person name="Deng J."/>
            <person name="Jiang H."/>
            <person name="Liu Y."/>
            <person name="Qu J."/>
            <person name="Song X.-Z."/>
            <person name="Zhang L."/>
            <person name="Thornton R."/>
            <person name="Coyle M."/>
            <person name="Francisco L."/>
            <person name="Jackson L."/>
            <person name="Javaid M."/>
            <person name="Korchina V."/>
            <person name="Kovar C."/>
            <person name="Mata R."/>
            <person name="Mathew T."/>
            <person name="Ngo R."/>
            <person name="Nguyen L."/>
            <person name="Nguyen N."/>
            <person name="Okwuonu G."/>
            <person name="Ongeri F."/>
            <person name="Pham C."/>
            <person name="Simmons D."/>
            <person name="Wilczek-Boney K."/>
            <person name="Hale W."/>
            <person name="Jakkamsetti A."/>
            <person name="Pham P."/>
            <person name="Ruth R."/>
            <person name="San Lucas F."/>
            <person name="Warren J."/>
            <person name="Zhang J."/>
            <person name="Zhao Z."/>
            <person name="Zhou C."/>
            <person name="Zhu D."/>
            <person name="Lee S."/>
            <person name="Bess C."/>
            <person name="Blankenburg K."/>
            <person name="Forbes L."/>
            <person name="Fu Q."/>
            <person name="Gubbala S."/>
            <person name="Hirani K."/>
            <person name="Jayaseelan J.C."/>
            <person name="Lara F."/>
            <person name="Munidasa M."/>
            <person name="Palculict T."/>
            <person name="Patil S."/>
            <person name="Pu L.-L."/>
            <person name="Saada N."/>
            <person name="Tang L."/>
            <person name="Weissenberger G."/>
            <person name="Zhu Y."/>
            <person name="Hemphill L."/>
            <person name="Shang Y."/>
            <person name="Youmans B."/>
            <person name="Ayvaz T."/>
            <person name="Ross M."/>
            <person name="Santibanez J."/>
            <person name="Aqrawi P."/>
            <person name="Gross S."/>
            <person name="Joshi V."/>
            <person name="Fowler G."/>
            <person name="Nazareth L."/>
            <person name="Reid J."/>
            <person name="Worley K."/>
            <person name="Petrosino J."/>
            <person name="Highlander S."/>
            <person name="Gibbs R."/>
        </authorList>
    </citation>
    <scope>NUCLEOTIDE SEQUENCE [LARGE SCALE GENOMIC DNA]</scope>
    <source>
        <strain evidence="1 2">2681</strain>
    </source>
</reference>
<dbReference type="EMBL" id="AFPZ01000125">
    <property type="protein sequence ID" value="EGQ19132.1"/>
    <property type="molecule type" value="Genomic_DNA"/>
</dbReference>
<accession>F9DY82</accession>
<dbReference type="Proteomes" id="UP000005316">
    <property type="component" value="Unassembled WGS sequence"/>
</dbReference>
<name>F9DY82_9BACL</name>
<sequence>MKFSREKKEMILYVTKDDLFSETRYVFSIPSEFVSFEWLQSGLSKMDELGSLVNELMENLSREESERLVKIMESMMRDENIL</sequence>
<organism evidence="1 2">
    <name type="scientific">Sporosarcina newyorkensis 2681</name>
    <dbReference type="NCBI Taxonomy" id="1027292"/>
    <lineage>
        <taxon>Bacteria</taxon>
        <taxon>Bacillati</taxon>
        <taxon>Bacillota</taxon>
        <taxon>Bacilli</taxon>
        <taxon>Bacillales</taxon>
        <taxon>Caryophanaceae</taxon>
        <taxon>Sporosarcina</taxon>
    </lineage>
</organism>
<evidence type="ECO:0000313" key="1">
    <source>
        <dbReference type="EMBL" id="EGQ19132.1"/>
    </source>
</evidence>
<gene>
    <name evidence="1" type="ORF">HMPREF9372_3763</name>
</gene>
<dbReference type="RefSeq" id="WP_009499499.1">
    <property type="nucleotide sequence ID" value="NZ_GL983009.1"/>
</dbReference>